<dbReference type="Proteomes" id="UP000435112">
    <property type="component" value="Unassembled WGS sequence"/>
</dbReference>
<proteinExistence type="predicted"/>
<reference evidence="2 3" key="1">
    <citation type="submission" date="2018-08" db="EMBL/GenBank/DDBJ databases">
        <title>Genomic investigation of the strawberry pathogen Phytophthora fragariae indicates pathogenicity is determined by transcriptional variation in three key races.</title>
        <authorList>
            <person name="Adams T.M."/>
            <person name="Armitage A.D."/>
            <person name="Sobczyk M.K."/>
            <person name="Bates H.J."/>
            <person name="Dunwell J.M."/>
            <person name="Nellist C.F."/>
            <person name="Harrison R.J."/>
        </authorList>
    </citation>
    <scope>NUCLEOTIDE SEQUENCE [LARGE SCALE GENOMIC DNA]</scope>
    <source>
        <strain evidence="1 4">SCRP324</strain>
        <strain evidence="2 3">SCRP333</strain>
    </source>
</reference>
<gene>
    <name evidence="1" type="ORF">PR002_g22147</name>
    <name evidence="2" type="ORF">PR003_g22636</name>
</gene>
<evidence type="ECO:0000313" key="2">
    <source>
        <dbReference type="EMBL" id="KAE9300968.1"/>
    </source>
</evidence>
<accession>A0A6A4D428</accession>
<dbReference type="EMBL" id="QXFU01002336">
    <property type="protein sequence ID" value="KAE8987115.1"/>
    <property type="molecule type" value="Genomic_DNA"/>
</dbReference>
<dbReference type="AlphaFoldDB" id="A0A6A4D428"/>
<dbReference type="OrthoDB" id="9974421at2759"/>
<comment type="caution">
    <text evidence="2">The sequence shown here is derived from an EMBL/GenBank/DDBJ whole genome shotgun (WGS) entry which is preliminary data.</text>
</comment>
<evidence type="ECO:0000313" key="3">
    <source>
        <dbReference type="Proteomes" id="UP000434957"/>
    </source>
</evidence>
<dbReference type="Proteomes" id="UP000434957">
    <property type="component" value="Unassembled WGS sequence"/>
</dbReference>
<evidence type="ECO:0000313" key="1">
    <source>
        <dbReference type="EMBL" id="KAE8987115.1"/>
    </source>
</evidence>
<evidence type="ECO:0000313" key="4">
    <source>
        <dbReference type="Proteomes" id="UP000435112"/>
    </source>
</evidence>
<name>A0A6A4D428_9STRA</name>
<dbReference type="EMBL" id="QXFT01002268">
    <property type="protein sequence ID" value="KAE9300968.1"/>
    <property type="molecule type" value="Genomic_DNA"/>
</dbReference>
<organism evidence="2 3">
    <name type="scientific">Phytophthora rubi</name>
    <dbReference type="NCBI Taxonomy" id="129364"/>
    <lineage>
        <taxon>Eukaryota</taxon>
        <taxon>Sar</taxon>
        <taxon>Stramenopiles</taxon>
        <taxon>Oomycota</taxon>
        <taxon>Peronosporomycetes</taxon>
        <taxon>Peronosporales</taxon>
        <taxon>Peronosporaceae</taxon>
        <taxon>Phytophthora</taxon>
    </lineage>
</organism>
<keyword evidence="3" id="KW-1185">Reference proteome</keyword>
<protein>
    <submittedName>
        <fullName evidence="2">Uncharacterized protein</fullName>
    </submittedName>
</protein>
<sequence length="32" mass="3518">MAKYACAFVDQAFGSIVNALIRQSENVNSTRL</sequence>